<keyword evidence="2" id="KW-1185">Reference proteome</keyword>
<proteinExistence type="predicted"/>
<dbReference type="Proteomes" id="UP000198733">
    <property type="component" value="Unassembled WGS sequence"/>
</dbReference>
<gene>
    <name evidence="1" type="ORF">SAMN05216232_2197</name>
</gene>
<organism evidence="1 2">
    <name type="scientific">Virgibacillus subterraneus</name>
    <dbReference type="NCBI Taxonomy" id="621109"/>
    <lineage>
        <taxon>Bacteria</taxon>
        <taxon>Bacillati</taxon>
        <taxon>Bacillota</taxon>
        <taxon>Bacilli</taxon>
        <taxon>Bacillales</taxon>
        <taxon>Bacillaceae</taxon>
        <taxon>Virgibacillus</taxon>
    </lineage>
</organism>
<evidence type="ECO:0000313" key="1">
    <source>
        <dbReference type="EMBL" id="SEQ37080.1"/>
    </source>
</evidence>
<protein>
    <submittedName>
        <fullName evidence="1">Uncharacterized protein</fullName>
    </submittedName>
</protein>
<accession>A0A1H9FGN6</accession>
<reference evidence="1 2" key="1">
    <citation type="submission" date="2016-10" db="EMBL/GenBank/DDBJ databases">
        <authorList>
            <person name="Varghese N."/>
            <person name="Submissions S."/>
        </authorList>
    </citation>
    <scope>NUCLEOTIDE SEQUENCE [LARGE SCALE GENOMIC DNA]</scope>
    <source>
        <strain evidence="1 2">CGMCC 1.7734</strain>
    </source>
</reference>
<evidence type="ECO:0000313" key="2">
    <source>
        <dbReference type="Proteomes" id="UP000198733"/>
    </source>
</evidence>
<sequence length="57" mass="6795">MTLGKTNHGLSQKELRNMKRTAITELSPFRTLEVRFVRVYQEIEPNKYIKYLDIPLN</sequence>
<name>A0A1H9FGN6_9BACI</name>
<dbReference type="EMBL" id="FOEH01000003">
    <property type="protein sequence ID" value="SEQ37080.1"/>
    <property type="molecule type" value="Genomic_DNA"/>
</dbReference>
<comment type="caution">
    <text evidence="1">The sequence shown here is derived from an EMBL/GenBank/DDBJ whole genome shotgun (WGS) entry which is preliminary data.</text>
</comment>